<dbReference type="PANTHER" id="PTHR12176:SF80">
    <property type="entry name" value="EEF1A LYSINE METHYLTRANSFERASE 4"/>
    <property type="match status" value="1"/>
</dbReference>
<feature type="non-terminal residue" evidence="6">
    <location>
        <position position="380"/>
    </location>
</feature>
<accession>A0A086JVY1</accession>
<dbReference type="GO" id="GO:0032259">
    <property type="term" value="P:methylation"/>
    <property type="evidence" value="ECO:0007669"/>
    <property type="project" value="UniProtKB-KW"/>
</dbReference>
<evidence type="ECO:0000256" key="3">
    <source>
        <dbReference type="ARBA" id="ARBA00022679"/>
    </source>
</evidence>
<feature type="compositionally biased region" description="Low complexity" evidence="4">
    <location>
        <begin position="170"/>
        <end position="189"/>
    </location>
</feature>
<evidence type="ECO:0000256" key="2">
    <source>
        <dbReference type="ARBA" id="ARBA00022603"/>
    </source>
</evidence>
<reference evidence="6 7" key="1">
    <citation type="submission" date="2014-03" db="EMBL/GenBank/DDBJ databases">
        <authorList>
            <person name="Sibley D."/>
            <person name="Venepally P."/>
            <person name="Karamycheva S."/>
            <person name="Hadjithomas M."/>
            <person name="Khan A."/>
            <person name="Brunk B."/>
            <person name="Roos D."/>
            <person name="Caler E."/>
            <person name="Lorenzi H."/>
        </authorList>
    </citation>
    <scope>NUCLEOTIDE SEQUENCE [LARGE SCALE GENOMIC DNA]</scope>
    <source>
        <strain evidence="7">p89</strain>
    </source>
</reference>
<keyword evidence="5" id="KW-1133">Transmembrane helix</keyword>
<evidence type="ECO:0000256" key="4">
    <source>
        <dbReference type="SAM" id="MobiDB-lite"/>
    </source>
</evidence>
<dbReference type="VEuPathDB" id="ToxoDB:TGP89_221818"/>
<dbReference type="GO" id="GO:0008168">
    <property type="term" value="F:methyltransferase activity"/>
    <property type="evidence" value="ECO:0007669"/>
    <property type="project" value="UniProtKB-KW"/>
</dbReference>
<feature type="transmembrane region" description="Helical" evidence="5">
    <location>
        <begin position="65"/>
        <end position="89"/>
    </location>
</feature>
<dbReference type="Proteomes" id="UP000028828">
    <property type="component" value="Unassembled WGS sequence"/>
</dbReference>
<gene>
    <name evidence="6" type="ORF">TGP89_221818</name>
</gene>
<keyword evidence="3" id="KW-0808">Transferase</keyword>
<protein>
    <submittedName>
        <fullName evidence="6">Putative transmembrane protein</fullName>
    </submittedName>
</protein>
<keyword evidence="2" id="KW-0489">Methyltransferase</keyword>
<comment type="similarity">
    <text evidence="1">Belongs to the methyltransferase superfamily.</text>
</comment>
<feature type="region of interest" description="Disordered" evidence="4">
    <location>
        <begin position="162"/>
        <end position="200"/>
    </location>
</feature>
<proteinExistence type="inferred from homology"/>
<dbReference type="InterPro" id="IPR029063">
    <property type="entry name" value="SAM-dependent_MTases_sf"/>
</dbReference>
<evidence type="ECO:0000256" key="1">
    <source>
        <dbReference type="ARBA" id="ARBA00008361"/>
    </source>
</evidence>
<organism evidence="6 7">
    <name type="scientific">Toxoplasma gondii p89</name>
    <dbReference type="NCBI Taxonomy" id="943119"/>
    <lineage>
        <taxon>Eukaryota</taxon>
        <taxon>Sar</taxon>
        <taxon>Alveolata</taxon>
        <taxon>Apicomplexa</taxon>
        <taxon>Conoidasida</taxon>
        <taxon>Coccidia</taxon>
        <taxon>Eucoccidiorida</taxon>
        <taxon>Eimeriorina</taxon>
        <taxon>Sarcocystidae</taxon>
        <taxon>Toxoplasma</taxon>
    </lineage>
</organism>
<dbReference type="EMBL" id="AEYI02001531">
    <property type="protein sequence ID" value="KFG36299.1"/>
    <property type="molecule type" value="Genomic_DNA"/>
</dbReference>
<dbReference type="AlphaFoldDB" id="A0A086JVY1"/>
<sequence>MEEKGTARQLPRRNSAYAKQEYWEESESLEKSRLLSLLRLFLLLLTCADAPRARGVSFPLLSLQLFLLSLHFSPILWVPGLFCVFRFAAEKHYEWLESPESLLPLLLPLLRPSMLVLTVGCGNSELSDALVASGMPFVFNLDFSRTVLQAKRRHERECIRKYLSSPSPPSASSSPSPPSSSSSPSSSPSPSSPRSPPLPPVMEYLCADMTRLEFLRANAFDVVRPETPGRKKRRLRTGEESVSSLLPLLPRSLPASAFSFVLFSDLLSVLWRLVPSLFPPSAVLALSSPNAASSSSRFSALLCLSSPPVGDCRVLFLRFFFFSSQIDKAAMDALMTEEGSVWEPRISVRQAADGYLAGVGRCLKPGGLFIQITFQQPHFR</sequence>
<dbReference type="SUPFAM" id="SSF53335">
    <property type="entry name" value="S-adenosyl-L-methionine-dependent methyltransferases"/>
    <property type="match status" value="1"/>
</dbReference>
<evidence type="ECO:0000313" key="6">
    <source>
        <dbReference type="EMBL" id="KFG36299.1"/>
    </source>
</evidence>
<dbReference type="InterPro" id="IPR051419">
    <property type="entry name" value="Lys/N-term_MeTrsfase_sf"/>
</dbReference>
<evidence type="ECO:0000313" key="7">
    <source>
        <dbReference type="Proteomes" id="UP000028828"/>
    </source>
</evidence>
<dbReference type="OrthoDB" id="411785at2759"/>
<feature type="compositionally biased region" description="Pro residues" evidence="4">
    <location>
        <begin position="190"/>
        <end position="200"/>
    </location>
</feature>
<dbReference type="PANTHER" id="PTHR12176">
    <property type="entry name" value="SAM-DEPENDENT METHYLTRANSFERASE SUPERFAMILY PROTEIN"/>
    <property type="match status" value="1"/>
</dbReference>
<comment type="caution">
    <text evidence="6">The sequence shown here is derived from an EMBL/GenBank/DDBJ whole genome shotgun (WGS) entry which is preliminary data.</text>
</comment>
<evidence type="ECO:0000256" key="5">
    <source>
        <dbReference type="SAM" id="Phobius"/>
    </source>
</evidence>
<keyword evidence="5 6" id="KW-0812">Transmembrane</keyword>
<keyword evidence="5" id="KW-0472">Membrane</keyword>
<dbReference type="Gene3D" id="3.40.50.150">
    <property type="entry name" value="Vaccinia Virus protein VP39"/>
    <property type="match status" value="2"/>
</dbReference>
<name>A0A086JVY1_TOXGO</name>